<dbReference type="InParanoid" id="A0A420WJM1"/>
<dbReference type="InterPro" id="IPR006439">
    <property type="entry name" value="HAD-SF_hydro_IA"/>
</dbReference>
<dbReference type="PANTHER" id="PTHR43316:SF3">
    <property type="entry name" value="HALOACID DEHALOGENASE, TYPE II (AFU_ORTHOLOGUE AFUA_2G07750)-RELATED"/>
    <property type="match status" value="1"/>
</dbReference>
<gene>
    <name evidence="5" type="ORF">DES40_0430</name>
</gene>
<evidence type="ECO:0000256" key="3">
    <source>
        <dbReference type="RuleBase" id="RU368077"/>
    </source>
</evidence>
<comment type="similarity">
    <text evidence="1 3">Belongs to the HAD-like hydrolase superfamily. S-2-haloalkanoic acid dehalogenase family.</text>
</comment>
<evidence type="ECO:0000256" key="2">
    <source>
        <dbReference type="ARBA" id="ARBA00022801"/>
    </source>
</evidence>
<dbReference type="AlphaFoldDB" id="A0A420WJM1"/>
<dbReference type="NCBIfam" id="TIGR01493">
    <property type="entry name" value="HAD-SF-IA-v2"/>
    <property type="match status" value="1"/>
</dbReference>
<dbReference type="Gene3D" id="1.10.150.240">
    <property type="entry name" value="Putative phosphatase, domain 2"/>
    <property type="match status" value="1"/>
</dbReference>
<accession>A0A420WJM1</accession>
<dbReference type="InterPro" id="IPR023198">
    <property type="entry name" value="PGP-like_dom2"/>
</dbReference>
<protein>
    <recommendedName>
        <fullName evidence="3">(S)-2-haloacid dehalogenase</fullName>
        <ecNumber evidence="3">3.8.1.2</ecNumber>
    </recommendedName>
    <alternativeName>
        <fullName evidence="3">2-haloalkanoic acid dehalogenase</fullName>
    </alternativeName>
    <alternativeName>
        <fullName evidence="3">Halocarboxylic acid halidohydrolase</fullName>
    </alternativeName>
    <alternativeName>
        <fullName evidence="3">L-2-haloacid dehalogenase</fullName>
    </alternativeName>
</protein>
<keyword evidence="6" id="KW-1185">Reference proteome</keyword>
<dbReference type="EMBL" id="RBII01000001">
    <property type="protein sequence ID" value="RKQ71122.1"/>
    <property type="molecule type" value="Genomic_DNA"/>
</dbReference>
<dbReference type="GO" id="GO:0018784">
    <property type="term" value="F:(S)-2-haloacid dehalogenase activity"/>
    <property type="evidence" value="ECO:0007669"/>
    <property type="project" value="UniProtKB-UniRule"/>
</dbReference>
<dbReference type="PANTHER" id="PTHR43316">
    <property type="entry name" value="HYDROLASE, HALOACID DELAHOGENASE-RELATED"/>
    <property type="match status" value="1"/>
</dbReference>
<evidence type="ECO:0000256" key="4">
    <source>
        <dbReference type="SAM" id="SignalP"/>
    </source>
</evidence>
<reference evidence="5 6" key="1">
    <citation type="submission" date="2018-10" db="EMBL/GenBank/DDBJ databases">
        <title>Genomic Encyclopedia of Type Strains, Phase IV (KMG-IV): sequencing the most valuable type-strain genomes for metagenomic binning, comparative biology and taxonomic classification.</title>
        <authorList>
            <person name="Goeker M."/>
        </authorList>
    </citation>
    <scope>NUCLEOTIDE SEQUENCE [LARGE SCALE GENOMIC DNA]</scope>
    <source>
        <strain evidence="5 6">DSM 22008</strain>
    </source>
</reference>
<dbReference type="Pfam" id="PF00702">
    <property type="entry name" value="Hydrolase"/>
    <property type="match status" value="1"/>
</dbReference>
<dbReference type="Gene3D" id="3.40.50.1000">
    <property type="entry name" value="HAD superfamily/HAD-like"/>
    <property type="match status" value="1"/>
</dbReference>
<evidence type="ECO:0000256" key="1">
    <source>
        <dbReference type="ARBA" id="ARBA00008106"/>
    </source>
</evidence>
<keyword evidence="2 3" id="KW-0378">Hydrolase</keyword>
<dbReference type="EC" id="3.8.1.2" evidence="3"/>
<dbReference type="Proteomes" id="UP000282211">
    <property type="component" value="Unassembled WGS sequence"/>
</dbReference>
<dbReference type="InterPro" id="IPR006328">
    <property type="entry name" value="2-HAD"/>
</dbReference>
<evidence type="ECO:0000313" key="5">
    <source>
        <dbReference type="EMBL" id="RKQ71122.1"/>
    </source>
</evidence>
<name>A0A420WJM1_9PROT</name>
<dbReference type="InterPro" id="IPR051540">
    <property type="entry name" value="S-2-haloacid_dehalogenase"/>
</dbReference>
<dbReference type="InterPro" id="IPR023214">
    <property type="entry name" value="HAD_sf"/>
</dbReference>
<comment type="function">
    <text evidence="3">Catalyzes the hydrolytic dehalogenation of small (S)-2-haloalkanoic acids to yield the corresponding (R)-2-hydroxyalkanoic acids.</text>
</comment>
<dbReference type="NCBIfam" id="TIGR01428">
    <property type="entry name" value="HAD_type_II"/>
    <property type="match status" value="1"/>
</dbReference>
<dbReference type="CDD" id="cd02588">
    <property type="entry name" value="HAD_L2-DEX"/>
    <property type="match status" value="1"/>
</dbReference>
<dbReference type="InterPro" id="IPR036412">
    <property type="entry name" value="HAD-like_sf"/>
</dbReference>
<dbReference type="PRINTS" id="PR00413">
    <property type="entry name" value="HADHALOGNASE"/>
</dbReference>
<proteinExistence type="inferred from homology"/>
<dbReference type="SFLD" id="SFLDG01129">
    <property type="entry name" value="C1.5:_HAD__Beta-PGM__Phosphata"/>
    <property type="match status" value="1"/>
</dbReference>
<dbReference type="RefSeq" id="WP_233345355.1">
    <property type="nucleotide sequence ID" value="NZ_RBII01000001.1"/>
</dbReference>
<dbReference type="SUPFAM" id="SSF56784">
    <property type="entry name" value="HAD-like"/>
    <property type="match status" value="1"/>
</dbReference>
<feature type="chain" id="PRO_5019395694" description="(S)-2-haloacid dehalogenase" evidence="4">
    <location>
        <begin position="23"/>
        <end position="274"/>
    </location>
</feature>
<feature type="signal peptide" evidence="4">
    <location>
        <begin position="1"/>
        <end position="22"/>
    </location>
</feature>
<sequence>MIKSIIALASFSVAAFATSAMAQTADSAEMMKAAKPVPKVVIFDVNETLLDLEAMRDSVGEVLGGREDLLPYWFSTMLHYSLVDTLNSDYRDFADVGAGALMMVAERENIALTFEEAKAAITGPITSLPAHPDVEQGLQAIQKEGYRIVSLTNSSNAGVAKQFENAGLTQYFEKRLSVEDVRAFKPAPVTYIWALRELGVKPEEALMVAAHAWDVAGAKAQGLQTAFITRPGAYLYPNVERPDYVVKDVQALSKILAALKAEQDHAMSLETDMK</sequence>
<dbReference type="FunCoup" id="A0A420WJM1">
    <property type="interactions" value="468"/>
</dbReference>
<comment type="caution">
    <text evidence="5">The sequence shown here is derived from an EMBL/GenBank/DDBJ whole genome shotgun (WGS) entry which is preliminary data.</text>
</comment>
<organism evidence="5 6">
    <name type="scientific">Litorimonas taeanensis</name>
    <dbReference type="NCBI Taxonomy" id="568099"/>
    <lineage>
        <taxon>Bacteria</taxon>
        <taxon>Pseudomonadati</taxon>
        <taxon>Pseudomonadota</taxon>
        <taxon>Alphaproteobacteria</taxon>
        <taxon>Maricaulales</taxon>
        <taxon>Robiginitomaculaceae</taxon>
    </lineage>
</organism>
<keyword evidence="4" id="KW-0732">Signal</keyword>
<comment type="catalytic activity">
    <reaction evidence="3">
        <text>an (S)-2-haloacid + H2O = a (2R)-2-hydroxycarboxylate + a halide anion + H(+)</text>
        <dbReference type="Rhea" id="RHEA:11192"/>
        <dbReference type="ChEBI" id="CHEBI:15377"/>
        <dbReference type="ChEBI" id="CHEBI:15378"/>
        <dbReference type="ChEBI" id="CHEBI:16042"/>
        <dbReference type="ChEBI" id="CHEBI:58314"/>
        <dbReference type="ChEBI" id="CHEBI:137405"/>
        <dbReference type="EC" id="3.8.1.2"/>
    </reaction>
</comment>
<evidence type="ECO:0000313" key="6">
    <source>
        <dbReference type="Proteomes" id="UP000282211"/>
    </source>
</evidence>
<dbReference type="SFLD" id="SFLDS00003">
    <property type="entry name" value="Haloacid_Dehalogenase"/>
    <property type="match status" value="1"/>
</dbReference>